<dbReference type="Proteomes" id="UP000683360">
    <property type="component" value="Unassembled WGS sequence"/>
</dbReference>
<reference evidence="1" key="1">
    <citation type="submission" date="2021-03" db="EMBL/GenBank/DDBJ databases">
        <authorList>
            <person name="Bekaert M."/>
        </authorList>
    </citation>
    <scope>NUCLEOTIDE SEQUENCE</scope>
</reference>
<dbReference type="OrthoDB" id="10542584at2759"/>
<evidence type="ECO:0000313" key="2">
    <source>
        <dbReference type="Proteomes" id="UP000683360"/>
    </source>
</evidence>
<gene>
    <name evidence="1" type="ORF">MEDL_63759</name>
</gene>
<protein>
    <submittedName>
        <fullName evidence="1">Uncharacterized protein</fullName>
    </submittedName>
</protein>
<evidence type="ECO:0000313" key="1">
    <source>
        <dbReference type="EMBL" id="CAG2252150.1"/>
    </source>
</evidence>
<organism evidence="1 2">
    <name type="scientific">Mytilus edulis</name>
    <name type="common">Blue mussel</name>
    <dbReference type="NCBI Taxonomy" id="6550"/>
    <lineage>
        <taxon>Eukaryota</taxon>
        <taxon>Metazoa</taxon>
        <taxon>Spiralia</taxon>
        <taxon>Lophotrochozoa</taxon>
        <taxon>Mollusca</taxon>
        <taxon>Bivalvia</taxon>
        <taxon>Autobranchia</taxon>
        <taxon>Pteriomorphia</taxon>
        <taxon>Mytilida</taxon>
        <taxon>Mytiloidea</taxon>
        <taxon>Mytilidae</taxon>
        <taxon>Mytilinae</taxon>
        <taxon>Mytilus</taxon>
    </lineage>
</organism>
<sequence>MPYAVPIAYAMKGYSLSTNVMRLMHDSILSKCADNGIDVVCSSFDGQWIKLATRTCEDKPLTLLQLQKDTWEKAKKATRENIFHAFVTTSMVNNEETNLVIKQNVTGSLTVSCPLHTKIMKAIRRHGKTTVMSEKNSQDCDTGKALEQSEKSDKLSCLPEEVLDLFIENNDASTILSEIQEAPETATETNKQDKNPAMANNVLDLSCPSNTSGENQNLAQLEQDIELINDIYLKIYEGFINHKKNIIQNKWKGKCLDDIQITVNDTNRLKKLLMMK</sequence>
<name>A0A8S3VEH4_MYTED</name>
<comment type="caution">
    <text evidence="1">The sequence shown here is derived from an EMBL/GenBank/DDBJ whole genome shotgun (WGS) entry which is preliminary data.</text>
</comment>
<accession>A0A8S3VEH4</accession>
<keyword evidence="2" id="KW-1185">Reference proteome</keyword>
<dbReference type="EMBL" id="CAJPWZ010003110">
    <property type="protein sequence ID" value="CAG2252150.1"/>
    <property type="molecule type" value="Genomic_DNA"/>
</dbReference>
<dbReference type="AlphaFoldDB" id="A0A8S3VEH4"/>
<proteinExistence type="predicted"/>